<dbReference type="Pfam" id="PF01323">
    <property type="entry name" value="DSBA"/>
    <property type="match status" value="1"/>
</dbReference>
<comment type="similarity">
    <text evidence="1">Belongs to the GST superfamily. Kappa family.</text>
</comment>
<reference evidence="3 4" key="1">
    <citation type="submission" date="2022-12" db="EMBL/GenBank/DDBJ databases">
        <title>Chromosome-level genome of Tegillarca granosa.</title>
        <authorList>
            <person name="Kim J."/>
        </authorList>
    </citation>
    <scope>NUCLEOTIDE SEQUENCE [LARGE SCALE GENOMIC DNA]</scope>
    <source>
        <strain evidence="3">Teg-2019</strain>
        <tissue evidence="3">Adductor muscle</tissue>
    </source>
</reference>
<dbReference type="InterPro" id="IPR001853">
    <property type="entry name" value="DSBA-like_thioredoxin_dom"/>
</dbReference>
<dbReference type="PIRSF" id="PIRSF006386">
    <property type="entry name" value="HCCAis_GSTk"/>
    <property type="match status" value="1"/>
</dbReference>
<gene>
    <name evidence="3" type="ORF">KUTeg_001865</name>
</gene>
<dbReference type="InterPro" id="IPR036249">
    <property type="entry name" value="Thioredoxin-like_sf"/>
</dbReference>
<dbReference type="InterPro" id="IPR051924">
    <property type="entry name" value="GST_Kappa/NadH"/>
</dbReference>
<dbReference type="EMBL" id="JARBDR010000141">
    <property type="protein sequence ID" value="KAJ8320278.1"/>
    <property type="molecule type" value="Genomic_DNA"/>
</dbReference>
<evidence type="ECO:0000313" key="3">
    <source>
        <dbReference type="EMBL" id="KAJ8320278.1"/>
    </source>
</evidence>
<dbReference type="PANTHER" id="PTHR42943">
    <property type="entry name" value="GLUTATHIONE S-TRANSFERASE KAPPA"/>
    <property type="match status" value="1"/>
</dbReference>
<dbReference type="Gene3D" id="3.40.30.10">
    <property type="entry name" value="Glutaredoxin"/>
    <property type="match status" value="1"/>
</dbReference>
<evidence type="ECO:0000259" key="2">
    <source>
        <dbReference type="Pfam" id="PF01323"/>
    </source>
</evidence>
<dbReference type="EC" id="2.5.1.18" evidence="1"/>
<dbReference type="PANTHER" id="PTHR42943:SF2">
    <property type="entry name" value="GLUTATHIONE S-TRANSFERASE KAPPA 1"/>
    <property type="match status" value="1"/>
</dbReference>
<evidence type="ECO:0000256" key="1">
    <source>
        <dbReference type="PIRNR" id="PIRNR006386"/>
    </source>
</evidence>
<keyword evidence="1" id="KW-0808">Transferase</keyword>
<organism evidence="3 4">
    <name type="scientific">Tegillarca granosa</name>
    <name type="common">Malaysian cockle</name>
    <name type="synonym">Anadara granosa</name>
    <dbReference type="NCBI Taxonomy" id="220873"/>
    <lineage>
        <taxon>Eukaryota</taxon>
        <taxon>Metazoa</taxon>
        <taxon>Spiralia</taxon>
        <taxon>Lophotrochozoa</taxon>
        <taxon>Mollusca</taxon>
        <taxon>Bivalvia</taxon>
        <taxon>Autobranchia</taxon>
        <taxon>Pteriomorphia</taxon>
        <taxon>Arcoida</taxon>
        <taxon>Arcoidea</taxon>
        <taxon>Arcidae</taxon>
        <taxon>Tegillarca</taxon>
    </lineage>
</organism>
<comment type="caution">
    <text evidence="3">The sequence shown here is derived from an EMBL/GenBank/DDBJ whole genome shotgun (WGS) entry which is preliminary data.</text>
</comment>
<sequence length="199" mass="22622">MSALSKRKVVELFYDVISPYSWVGNQPPATLPMKGMYMMKDIQRLRDYYKIPLVQPADFAGTILTGGGSLSAQRLLTAIDMNCPEYLERVSRELWYRVWSRDEDIKQKSSLTEAMKKAGLSDKLISELLSKISDQTVKDRLRQYTEEAVEFGAFGAPIIVAHVNGKPEMFFGSDRFLLLAHTLGEEWYGPLVENSKCKL</sequence>
<evidence type="ECO:0000313" key="4">
    <source>
        <dbReference type="Proteomes" id="UP001217089"/>
    </source>
</evidence>
<protein>
    <recommendedName>
        <fullName evidence="1">Glutathione S-transferase kappa</fullName>
        <ecNumber evidence="1">2.5.1.18</ecNumber>
    </recommendedName>
</protein>
<dbReference type="InterPro" id="IPR014440">
    <property type="entry name" value="HCCAis_GSTk"/>
</dbReference>
<proteinExistence type="inferred from homology"/>
<accession>A0ABQ9FX34</accession>
<dbReference type="Proteomes" id="UP001217089">
    <property type="component" value="Unassembled WGS sequence"/>
</dbReference>
<keyword evidence="4" id="KW-1185">Reference proteome</keyword>
<comment type="catalytic activity">
    <reaction evidence="1">
        <text>RX + glutathione = an S-substituted glutathione + a halide anion + H(+)</text>
        <dbReference type="Rhea" id="RHEA:16437"/>
        <dbReference type="ChEBI" id="CHEBI:15378"/>
        <dbReference type="ChEBI" id="CHEBI:16042"/>
        <dbReference type="ChEBI" id="CHEBI:17792"/>
        <dbReference type="ChEBI" id="CHEBI:57925"/>
        <dbReference type="ChEBI" id="CHEBI:90779"/>
        <dbReference type="EC" id="2.5.1.18"/>
    </reaction>
</comment>
<name>A0ABQ9FX34_TEGGR</name>
<dbReference type="SUPFAM" id="SSF52833">
    <property type="entry name" value="Thioredoxin-like"/>
    <property type="match status" value="1"/>
</dbReference>
<feature type="domain" description="DSBA-like thioredoxin" evidence="2">
    <location>
        <begin position="24"/>
        <end position="183"/>
    </location>
</feature>